<keyword evidence="2" id="KW-1185">Reference proteome</keyword>
<dbReference type="EMBL" id="CP059271">
    <property type="protein sequence ID" value="QLQ80731.1"/>
    <property type="molecule type" value="Genomic_DNA"/>
</dbReference>
<proteinExistence type="predicted"/>
<dbReference type="InterPro" id="IPR046341">
    <property type="entry name" value="SET_dom_sf"/>
</dbReference>
<reference evidence="1 2" key="1">
    <citation type="submission" date="2020-06" db="EMBL/GenBank/DDBJ databases">
        <title>The yeast mating-type switching endonuclease HO is a domesticated member of an unorthodox homing genetic element family.</title>
        <authorList>
            <person name="Coughlan A.Y."/>
            <person name="Lombardi L."/>
            <person name="Braun-Galleani S."/>
            <person name="Martos A.R."/>
            <person name="Galeote V."/>
            <person name="Bigey F."/>
            <person name="Dequin S."/>
            <person name="Byrne K.P."/>
            <person name="Wolfe K.H."/>
        </authorList>
    </citation>
    <scope>NUCLEOTIDE SEQUENCE [LARGE SCALE GENOMIC DNA]</scope>
    <source>
        <strain evidence="1 2">CBS2947</strain>
    </source>
</reference>
<name>A0A7H9HTR9_9SACH</name>
<dbReference type="OrthoDB" id="441812at2759"/>
<evidence type="ECO:0000313" key="1">
    <source>
        <dbReference type="EMBL" id="QLQ80731.1"/>
    </source>
</evidence>
<dbReference type="SUPFAM" id="SSF82199">
    <property type="entry name" value="SET domain"/>
    <property type="match status" value="1"/>
</dbReference>
<sequence>MSSVVDWFTKNANVKVNEALSVENSFFEGIPSGYGLFVDLSSINYDAKSETVELLRIPRLATFSLDTLLEMIKDETQYSSKGNMERLNAKVRAVFSRFLELDGLKNLLSETTILVFYFTLLALLKDEYELPKTLRFYLENVLLQVKVDNGPMFYEQAKELYGQYSIFVALKDLMDLLEDFLQNNVSGNQSVVPVLRQVYAAISSRSLEIPDEVAESSEDFVVNTTLVPVLDFANHSNELKNAHFDIDRQTQDVLLLLEMDRIPANVTKFEIFISYSPVEDLISFIYYYGFVPTSADKCQFMSISLDREYLRDQEPMPDVNLRLFYKWLKINPVVQLIKYQNRWYIYDSNEQFAYFLLPFMHSPDNESTSCWTYDPNCYRIFWYFQQHSTKKKENYTSINDYKDMIASLENDRSDLIDLPQLGWSMSFQDDDLNTHRGRFPKEQALALAPFNNARTFTNAIDLFAKFFLSYIEWRLNKLRNSEPHLTSAPLKQLVQFEKSVLLQLLSEPQLHYWTDQRTDCENYDCILRPLQNNAHQDADHSVSSLESLPLENYHPEEFTDFIQEELKLYANLV</sequence>
<accession>A0A7H9HTR9</accession>
<protein>
    <recommendedName>
        <fullName evidence="3">SET domain-containing protein</fullName>
    </recommendedName>
</protein>
<evidence type="ECO:0000313" key="2">
    <source>
        <dbReference type="Proteomes" id="UP000510647"/>
    </source>
</evidence>
<dbReference type="AlphaFoldDB" id="A0A7H9HTR9"/>
<dbReference type="Proteomes" id="UP000510647">
    <property type="component" value="Chromosome 5"/>
</dbReference>
<gene>
    <name evidence="1" type="ORF">HG537_0E00840</name>
</gene>
<dbReference type="Gene3D" id="3.90.1410.10">
    <property type="entry name" value="set domain protein methyltransferase, domain 1"/>
    <property type="match status" value="1"/>
</dbReference>
<evidence type="ECO:0008006" key="3">
    <source>
        <dbReference type="Google" id="ProtNLM"/>
    </source>
</evidence>
<organism evidence="1 2">
    <name type="scientific">Torulaspora globosa</name>
    <dbReference type="NCBI Taxonomy" id="48254"/>
    <lineage>
        <taxon>Eukaryota</taxon>
        <taxon>Fungi</taxon>
        <taxon>Dikarya</taxon>
        <taxon>Ascomycota</taxon>
        <taxon>Saccharomycotina</taxon>
        <taxon>Saccharomycetes</taxon>
        <taxon>Saccharomycetales</taxon>
        <taxon>Saccharomycetaceae</taxon>
        <taxon>Torulaspora</taxon>
    </lineage>
</organism>
<dbReference type="CDD" id="cd10527">
    <property type="entry name" value="SET_LSMT"/>
    <property type="match status" value="1"/>
</dbReference>